<name>A0ABW0KM44_9BACT</name>
<evidence type="ECO:0008006" key="3">
    <source>
        <dbReference type="Google" id="ProtNLM"/>
    </source>
</evidence>
<accession>A0ABW0KM44</accession>
<reference evidence="2" key="1">
    <citation type="journal article" date="2019" name="Int. J. Syst. Evol. Microbiol.">
        <title>The Global Catalogue of Microorganisms (GCM) 10K type strain sequencing project: providing services to taxonomists for standard genome sequencing and annotation.</title>
        <authorList>
            <consortium name="The Broad Institute Genomics Platform"/>
            <consortium name="The Broad Institute Genome Sequencing Center for Infectious Disease"/>
            <person name="Wu L."/>
            <person name="Ma J."/>
        </authorList>
    </citation>
    <scope>NUCLEOTIDE SEQUENCE [LARGE SCALE GENOMIC DNA]</scope>
    <source>
        <strain evidence="2">CGMCC 4.1469</strain>
    </source>
</reference>
<proteinExistence type="predicted"/>
<dbReference type="Proteomes" id="UP001596052">
    <property type="component" value="Unassembled WGS sequence"/>
</dbReference>
<protein>
    <recommendedName>
        <fullName evidence="3">BON domain-containing protein</fullName>
    </recommendedName>
</protein>
<evidence type="ECO:0000313" key="2">
    <source>
        <dbReference type="Proteomes" id="UP001596052"/>
    </source>
</evidence>
<sequence length="534" mass="57328">MNRARWLLSAAALFALWLIGALVCLPLLQRDLETAALDALSRQPALHRRLDGLHLEFAGQQARLAGSVRTQQDRSLIESTLREQVRLPAPFSAGLGRQLNPVSSVHSEIEVIPSQPGWVLLAADGARARLLGTAANAYEARDLSHSIQETWSTRGGVSEGLPGTDPEHHDEAASVATTLRTLPSPQSSAQAYLARIGQSWRELALHQSDTALFAEAHAQGVSEAEWQDQVLPALRVLRAAQERQQSTERERARLAGLPPGHLFIAVRDQQIILCGEVGTPAMKQAVLEEALKAFAPRRLHDEIRVSPTRRPSGDFGPITTALLPEKGRSGGKSCFLSISGDAWKPVDWQVAPREQSWKDSLPAGLDARLLQNDSALLSSWLHGDDTLSPASSQPTAPAFISLTLFGSRAILCGQVAEEAVRAQLIAAVRQAYGSKFLVISDHLHVQADCAPSGGIQHTLKSLPTPPAQNTAAVLAIARPGSTWTRIPVTHDLVEAGGLARSGLLPAGLPAAAVEDLSAEAIEQLRQHLQTPAFP</sequence>
<comment type="caution">
    <text evidence="1">The sequence shown here is derived from an EMBL/GenBank/DDBJ whole genome shotgun (WGS) entry which is preliminary data.</text>
</comment>
<dbReference type="EMBL" id="JBHSMQ010000001">
    <property type="protein sequence ID" value="MFC5453712.1"/>
    <property type="molecule type" value="Genomic_DNA"/>
</dbReference>
<dbReference type="RefSeq" id="WP_377163054.1">
    <property type="nucleotide sequence ID" value="NZ_JBHSMQ010000001.1"/>
</dbReference>
<evidence type="ECO:0000313" key="1">
    <source>
        <dbReference type="EMBL" id="MFC5453712.1"/>
    </source>
</evidence>
<gene>
    <name evidence="1" type="ORF">ACFQDI_02490</name>
</gene>
<keyword evidence="2" id="KW-1185">Reference proteome</keyword>
<organism evidence="1 2">
    <name type="scientific">Prosthecobacter fluviatilis</name>
    <dbReference type="NCBI Taxonomy" id="445931"/>
    <lineage>
        <taxon>Bacteria</taxon>
        <taxon>Pseudomonadati</taxon>
        <taxon>Verrucomicrobiota</taxon>
        <taxon>Verrucomicrobiia</taxon>
        <taxon>Verrucomicrobiales</taxon>
        <taxon>Verrucomicrobiaceae</taxon>
        <taxon>Prosthecobacter</taxon>
    </lineage>
</organism>